<proteinExistence type="predicted"/>
<dbReference type="NCBIfam" id="TIGR04409">
    <property type="entry name" value="LptC_YrbK"/>
    <property type="match status" value="1"/>
</dbReference>
<sequence length="185" mass="20930">MYLSTLFRSAVLLTAIAVCGACEENKASKKYEAYKGPIEEINNVQMLYSEGALMKVRMTTPRQLRYLNEDRKYPQEVHIDFYGPTGTDVVTTLRSDSGRYDKAKDLYTVLGNVVVVNKEKQETLETDVLNWNPNTKKVFTDRPVTITSKLTGERLKGIGLDANQDFSRYAIRKPTGVFNVEGTPF</sequence>
<dbReference type="EMBL" id="MORL01000012">
    <property type="protein sequence ID" value="OIN57512.1"/>
    <property type="molecule type" value="Genomic_DNA"/>
</dbReference>
<evidence type="ECO:0000256" key="2">
    <source>
        <dbReference type="ARBA" id="ARBA00022519"/>
    </source>
</evidence>
<reference evidence="6 7" key="1">
    <citation type="submission" date="2016-10" db="EMBL/GenBank/DDBJ databases">
        <title>Arsenicibacter rosenii gen. nov., sp. nov., an efficient arsenic-methylating bacterium isolated from an arsenic-contaminated paddy soil.</title>
        <authorList>
            <person name="Huang K."/>
        </authorList>
    </citation>
    <scope>NUCLEOTIDE SEQUENCE [LARGE SCALE GENOMIC DNA]</scope>
    <source>
        <strain evidence="6 7">SM-1</strain>
    </source>
</reference>
<dbReference type="GO" id="GO:0005886">
    <property type="term" value="C:plasma membrane"/>
    <property type="evidence" value="ECO:0007669"/>
    <property type="project" value="InterPro"/>
</dbReference>
<dbReference type="GO" id="GO:0030288">
    <property type="term" value="C:outer membrane-bounded periplasmic space"/>
    <property type="evidence" value="ECO:0007669"/>
    <property type="project" value="TreeGrafter"/>
</dbReference>
<evidence type="ECO:0000256" key="1">
    <source>
        <dbReference type="ARBA" id="ARBA00022475"/>
    </source>
</evidence>
<keyword evidence="7" id="KW-1185">Reference proteome</keyword>
<dbReference type="GO" id="GO:0017089">
    <property type="term" value="F:glycolipid transfer activity"/>
    <property type="evidence" value="ECO:0007669"/>
    <property type="project" value="TreeGrafter"/>
</dbReference>
<accession>A0A1S2VFM4</accession>
<dbReference type="Gene3D" id="2.60.450.10">
    <property type="entry name" value="Lipopolysaccharide (LPS) transport protein A like domain"/>
    <property type="match status" value="1"/>
</dbReference>
<dbReference type="InterPro" id="IPR010664">
    <property type="entry name" value="LipoPS_assembly_LptC-rel"/>
</dbReference>
<keyword evidence="3" id="KW-0812">Transmembrane</keyword>
<dbReference type="InterPro" id="IPR026265">
    <property type="entry name" value="LptC"/>
</dbReference>
<keyword evidence="5" id="KW-0472">Membrane</keyword>
<dbReference type="PANTHER" id="PTHR37481:SF1">
    <property type="entry name" value="LIPOPOLYSACCHARIDE EXPORT SYSTEM PROTEIN LPTC"/>
    <property type="match status" value="1"/>
</dbReference>
<evidence type="ECO:0000313" key="6">
    <source>
        <dbReference type="EMBL" id="OIN57512.1"/>
    </source>
</evidence>
<dbReference type="Pfam" id="PF06835">
    <property type="entry name" value="LptC"/>
    <property type="match status" value="1"/>
</dbReference>
<dbReference type="InterPro" id="IPR052363">
    <property type="entry name" value="LPS_export_LptC"/>
</dbReference>
<evidence type="ECO:0000256" key="4">
    <source>
        <dbReference type="ARBA" id="ARBA00022989"/>
    </source>
</evidence>
<keyword evidence="4" id="KW-1133">Transmembrane helix</keyword>
<keyword evidence="1" id="KW-1003">Cell membrane</keyword>
<organism evidence="6 7">
    <name type="scientific">Arsenicibacter rosenii</name>
    <dbReference type="NCBI Taxonomy" id="1750698"/>
    <lineage>
        <taxon>Bacteria</taxon>
        <taxon>Pseudomonadati</taxon>
        <taxon>Bacteroidota</taxon>
        <taxon>Cytophagia</taxon>
        <taxon>Cytophagales</taxon>
        <taxon>Spirosomataceae</taxon>
        <taxon>Arsenicibacter</taxon>
    </lineage>
</organism>
<evidence type="ECO:0000256" key="3">
    <source>
        <dbReference type="ARBA" id="ARBA00022692"/>
    </source>
</evidence>
<dbReference type="PANTHER" id="PTHR37481">
    <property type="entry name" value="LIPOPOLYSACCHARIDE EXPORT SYSTEM PROTEIN LPTC"/>
    <property type="match status" value="1"/>
</dbReference>
<keyword evidence="2" id="KW-0997">Cell inner membrane</keyword>
<dbReference type="Proteomes" id="UP000181790">
    <property type="component" value="Unassembled WGS sequence"/>
</dbReference>
<dbReference type="AlphaFoldDB" id="A0A1S2VFM4"/>
<dbReference type="GO" id="GO:0015221">
    <property type="term" value="F:lipopolysaccharide transmembrane transporter activity"/>
    <property type="evidence" value="ECO:0007669"/>
    <property type="project" value="InterPro"/>
</dbReference>
<evidence type="ECO:0000313" key="7">
    <source>
        <dbReference type="Proteomes" id="UP000181790"/>
    </source>
</evidence>
<protein>
    <submittedName>
        <fullName evidence="6">LPS export ABC transporter periplasmic protein LptC</fullName>
    </submittedName>
</protein>
<name>A0A1S2VFM4_9BACT</name>
<comment type="caution">
    <text evidence="6">The sequence shown here is derived from an EMBL/GenBank/DDBJ whole genome shotgun (WGS) entry which is preliminary data.</text>
</comment>
<evidence type="ECO:0000256" key="5">
    <source>
        <dbReference type="ARBA" id="ARBA00023136"/>
    </source>
</evidence>
<gene>
    <name evidence="6" type="ORF">BLX24_19525</name>
</gene>